<reference evidence="2" key="1">
    <citation type="submission" date="2021-01" db="EMBL/GenBank/DDBJ databases">
        <authorList>
            <person name="Corre E."/>
            <person name="Pelletier E."/>
            <person name="Niang G."/>
            <person name="Scheremetjew M."/>
            <person name="Finn R."/>
            <person name="Kale V."/>
            <person name="Holt S."/>
            <person name="Cochrane G."/>
            <person name="Meng A."/>
            <person name="Brown T."/>
            <person name="Cohen L."/>
        </authorList>
    </citation>
    <scope>NUCLEOTIDE SEQUENCE</scope>
    <source>
        <strain evidence="2">WS</strain>
    </source>
</reference>
<feature type="compositionally biased region" description="Low complexity" evidence="1">
    <location>
        <begin position="96"/>
        <end position="110"/>
    </location>
</feature>
<accession>A0A7S1KKX6</accession>
<feature type="region of interest" description="Disordered" evidence="1">
    <location>
        <begin position="90"/>
        <end position="127"/>
    </location>
</feature>
<feature type="compositionally biased region" description="Basic and acidic residues" evidence="1">
    <location>
        <begin position="114"/>
        <end position="127"/>
    </location>
</feature>
<evidence type="ECO:0000313" key="2">
    <source>
        <dbReference type="EMBL" id="CAD9076939.1"/>
    </source>
</evidence>
<organism evidence="2">
    <name type="scientific">Percolomonas cosmopolitus</name>
    <dbReference type="NCBI Taxonomy" id="63605"/>
    <lineage>
        <taxon>Eukaryota</taxon>
        <taxon>Discoba</taxon>
        <taxon>Heterolobosea</taxon>
        <taxon>Tetramitia</taxon>
        <taxon>Eutetramitia</taxon>
        <taxon>Percolomonadidae</taxon>
        <taxon>Percolomonas</taxon>
    </lineage>
</organism>
<proteinExistence type="predicted"/>
<protein>
    <submittedName>
        <fullName evidence="2">Uncharacterized protein</fullName>
    </submittedName>
</protein>
<evidence type="ECO:0000256" key="1">
    <source>
        <dbReference type="SAM" id="MobiDB-lite"/>
    </source>
</evidence>
<gene>
    <name evidence="2" type="ORF">PCOS0759_LOCUS170</name>
</gene>
<dbReference type="AlphaFoldDB" id="A0A7S1KKX6"/>
<dbReference type="EMBL" id="HBGD01000213">
    <property type="protein sequence ID" value="CAD9076939.1"/>
    <property type="molecule type" value="Transcribed_RNA"/>
</dbReference>
<sequence length="145" mass="16447">MLSNSNIFLQNKPISPGALSPCPPDNVDKTKVVEISSLLVRRLEKNKFNFSELQQRKSTLKKQKSLNGMDCALILKNCLFRRREKKQRSMLCTKFSSPSQHQVPQSQSTQESRSSVEAKPFPKENRLRKLIRQASGNLLSSCGVK</sequence>
<name>A0A7S1KKX6_9EUKA</name>